<organism evidence="2 3">
    <name type="scientific">Salibacterium salarium</name>
    <dbReference type="NCBI Taxonomy" id="284579"/>
    <lineage>
        <taxon>Bacteria</taxon>
        <taxon>Bacillati</taxon>
        <taxon>Bacillota</taxon>
        <taxon>Bacilli</taxon>
        <taxon>Bacillales</taxon>
        <taxon>Bacillaceae</taxon>
    </lineage>
</organism>
<evidence type="ECO:0000259" key="1">
    <source>
        <dbReference type="Pfam" id="PF13761"/>
    </source>
</evidence>
<dbReference type="InterPro" id="IPR025311">
    <property type="entry name" value="DUF4166"/>
</dbReference>
<dbReference type="OrthoDB" id="2448833at2"/>
<keyword evidence="3" id="KW-1185">Reference proteome</keyword>
<evidence type="ECO:0000313" key="3">
    <source>
        <dbReference type="Proteomes" id="UP000275076"/>
    </source>
</evidence>
<comment type="caution">
    <text evidence="2">The sequence shown here is derived from an EMBL/GenBank/DDBJ whole genome shotgun (WGS) entry which is preliminary data.</text>
</comment>
<dbReference type="AlphaFoldDB" id="A0A3R9QPZ3"/>
<name>A0A3R9QPZ3_9BACI</name>
<dbReference type="Proteomes" id="UP000275076">
    <property type="component" value="Unassembled WGS sequence"/>
</dbReference>
<protein>
    <submittedName>
        <fullName evidence="2">DUF4166 domain-containing protein</fullName>
    </submittedName>
</protein>
<dbReference type="EMBL" id="RBVX01000001">
    <property type="protein sequence ID" value="RSL35012.1"/>
    <property type="molecule type" value="Genomic_DNA"/>
</dbReference>
<sequence length="211" mass="24650">MLMTIYKRVLGDEFHRLHPALQRRYELLDGSRFEGEGVMRTIEGGPKWLLPLFSLGARWKLLFPERGENIPFTIRNTCRIGNDGQEEIYWERIFYFGKKKRYFNAVMSLDQKRNRIKDYLGEPPIVYSDLSFSISRDGGLHITSEQQRLILGKMEIPIPKPFQGLATVSETFNEEHQAFEIKVVVKNPLIGRLFSYEGEFTSDDILDSWLP</sequence>
<gene>
    <name evidence="2" type="ORF">D7Z54_00060</name>
</gene>
<feature type="domain" description="DUF4166" evidence="1">
    <location>
        <begin position="17"/>
        <end position="200"/>
    </location>
</feature>
<dbReference type="Pfam" id="PF13761">
    <property type="entry name" value="DUF4166"/>
    <property type="match status" value="1"/>
</dbReference>
<reference evidence="2 3" key="1">
    <citation type="submission" date="2018-10" db="EMBL/GenBank/DDBJ databases">
        <title>Draft genome sequence of Bacillus salarius IM0101, isolated from a hypersaline soil in Inner Mongolia, China.</title>
        <authorList>
            <person name="Yamprayoonswat W."/>
            <person name="Boonvisut S."/>
            <person name="Jumpathong W."/>
            <person name="Sittihan S."/>
            <person name="Ruangsuj P."/>
            <person name="Wanthongcharoen S."/>
            <person name="Thongpramul N."/>
            <person name="Pimmason S."/>
            <person name="Yu B."/>
            <person name="Yasawong M."/>
        </authorList>
    </citation>
    <scope>NUCLEOTIDE SEQUENCE [LARGE SCALE GENOMIC DNA]</scope>
    <source>
        <strain evidence="2 3">IM0101</strain>
    </source>
</reference>
<evidence type="ECO:0000313" key="2">
    <source>
        <dbReference type="EMBL" id="RSL35012.1"/>
    </source>
</evidence>
<accession>A0A3R9QPZ3</accession>
<proteinExistence type="predicted"/>